<evidence type="ECO:0008006" key="3">
    <source>
        <dbReference type="Google" id="ProtNLM"/>
    </source>
</evidence>
<dbReference type="AlphaFoldDB" id="A0A4R1ETJ3"/>
<organism evidence="1 2">
    <name type="scientific">Cocleimonas flava</name>
    <dbReference type="NCBI Taxonomy" id="634765"/>
    <lineage>
        <taxon>Bacteria</taxon>
        <taxon>Pseudomonadati</taxon>
        <taxon>Pseudomonadota</taxon>
        <taxon>Gammaproteobacteria</taxon>
        <taxon>Thiotrichales</taxon>
        <taxon>Thiotrichaceae</taxon>
        <taxon>Cocleimonas</taxon>
    </lineage>
</organism>
<reference evidence="1 2" key="1">
    <citation type="submission" date="2019-03" db="EMBL/GenBank/DDBJ databases">
        <title>Genomic Encyclopedia of Type Strains, Phase IV (KMG-IV): sequencing the most valuable type-strain genomes for metagenomic binning, comparative biology and taxonomic classification.</title>
        <authorList>
            <person name="Goeker M."/>
        </authorList>
    </citation>
    <scope>NUCLEOTIDE SEQUENCE [LARGE SCALE GENOMIC DNA]</scope>
    <source>
        <strain evidence="1 2">DSM 24830</strain>
    </source>
</reference>
<protein>
    <recommendedName>
        <fullName evidence="3">Sulfur relay protein DsrC</fullName>
    </recommendedName>
</protein>
<dbReference type="EMBL" id="SMFQ01000004">
    <property type="protein sequence ID" value="TCJ84956.1"/>
    <property type="molecule type" value="Genomic_DNA"/>
</dbReference>
<dbReference type="RefSeq" id="WP_131906677.1">
    <property type="nucleotide sequence ID" value="NZ_BAAAFU010000006.1"/>
</dbReference>
<evidence type="ECO:0000313" key="1">
    <source>
        <dbReference type="EMBL" id="TCJ84956.1"/>
    </source>
</evidence>
<proteinExistence type="predicted"/>
<dbReference type="OrthoDB" id="9799857at2"/>
<comment type="caution">
    <text evidence="1">The sequence shown here is derived from an EMBL/GenBank/DDBJ whole genome shotgun (WGS) entry which is preliminary data.</text>
</comment>
<sequence>MLSLSELLLKESDNISNFEELKSCIQKTAIETRELHFQVDIEPPAYDDRPSDWHDQLNLAFESAR</sequence>
<name>A0A4R1ETJ3_9GAMM</name>
<evidence type="ECO:0000313" key="2">
    <source>
        <dbReference type="Proteomes" id="UP000294887"/>
    </source>
</evidence>
<keyword evidence="2" id="KW-1185">Reference proteome</keyword>
<accession>A0A4R1ETJ3</accession>
<gene>
    <name evidence="1" type="ORF">EV695_2919</name>
</gene>
<dbReference type="Proteomes" id="UP000294887">
    <property type="component" value="Unassembled WGS sequence"/>
</dbReference>